<gene>
    <name evidence="1" type="ORF">GCM10011609_49870</name>
</gene>
<proteinExistence type="predicted"/>
<name>A0ABQ2ICN3_9PSEU</name>
<accession>A0ABQ2ICN3</accession>
<evidence type="ECO:0000313" key="1">
    <source>
        <dbReference type="EMBL" id="GGN04571.1"/>
    </source>
</evidence>
<evidence type="ECO:0000313" key="2">
    <source>
        <dbReference type="Proteomes" id="UP000597656"/>
    </source>
</evidence>
<dbReference type="InterPro" id="IPR036514">
    <property type="entry name" value="SGNH_hydro_sf"/>
</dbReference>
<dbReference type="Proteomes" id="UP000597656">
    <property type="component" value="Unassembled WGS sequence"/>
</dbReference>
<organism evidence="1 2">
    <name type="scientific">Lentzea pudingi</name>
    <dbReference type="NCBI Taxonomy" id="1789439"/>
    <lineage>
        <taxon>Bacteria</taxon>
        <taxon>Bacillati</taxon>
        <taxon>Actinomycetota</taxon>
        <taxon>Actinomycetes</taxon>
        <taxon>Pseudonocardiales</taxon>
        <taxon>Pseudonocardiaceae</taxon>
        <taxon>Lentzea</taxon>
    </lineage>
</organism>
<sequence length="62" mass="6485">MRAPVPTSAERAGARHVDVREAFADHGVCADEPWIHGLVSPTADSCHPNKAGQAAYFAALAS</sequence>
<evidence type="ECO:0008006" key="3">
    <source>
        <dbReference type="Google" id="ProtNLM"/>
    </source>
</evidence>
<dbReference type="EMBL" id="BMNC01000006">
    <property type="protein sequence ID" value="GGN04571.1"/>
    <property type="molecule type" value="Genomic_DNA"/>
</dbReference>
<protein>
    <recommendedName>
        <fullName evidence="3">GDSL-like Lipase/Acylhydrolase family protein</fullName>
    </recommendedName>
</protein>
<dbReference type="SUPFAM" id="SSF52266">
    <property type="entry name" value="SGNH hydrolase"/>
    <property type="match status" value="1"/>
</dbReference>
<comment type="caution">
    <text evidence="1">The sequence shown here is derived from an EMBL/GenBank/DDBJ whole genome shotgun (WGS) entry which is preliminary data.</text>
</comment>
<reference evidence="2" key="1">
    <citation type="journal article" date="2019" name="Int. J. Syst. Evol. Microbiol.">
        <title>The Global Catalogue of Microorganisms (GCM) 10K type strain sequencing project: providing services to taxonomists for standard genome sequencing and annotation.</title>
        <authorList>
            <consortium name="The Broad Institute Genomics Platform"/>
            <consortium name="The Broad Institute Genome Sequencing Center for Infectious Disease"/>
            <person name="Wu L."/>
            <person name="Ma J."/>
        </authorList>
    </citation>
    <scope>NUCLEOTIDE SEQUENCE [LARGE SCALE GENOMIC DNA]</scope>
    <source>
        <strain evidence="2">CGMCC 4.7319</strain>
    </source>
</reference>
<dbReference type="Gene3D" id="3.40.50.1110">
    <property type="entry name" value="SGNH hydrolase"/>
    <property type="match status" value="1"/>
</dbReference>
<keyword evidence="2" id="KW-1185">Reference proteome</keyword>